<evidence type="ECO:0000313" key="2">
    <source>
        <dbReference type="Proteomes" id="UP001327560"/>
    </source>
</evidence>
<keyword evidence="1" id="KW-0808">Transferase</keyword>
<keyword evidence="1" id="KW-0548">Nucleotidyltransferase</keyword>
<dbReference type="AlphaFoldDB" id="A0AAQ3KR05"/>
<dbReference type="Proteomes" id="UP001327560">
    <property type="component" value="Chromosome 7"/>
</dbReference>
<reference evidence="1 2" key="1">
    <citation type="submission" date="2023-10" db="EMBL/GenBank/DDBJ databases">
        <title>Chromosome-scale genome assembly provides insights into flower coloration mechanisms of Canna indica.</title>
        <authorList>
            <person name="Li C."/>
        </authorList>
    </citation>
    <scope>NUCLEOTIDE SEQUENCE [LARGE SCALE GENOMIC DNA]</scope>
    <source>
        <tissue evidence="1">Flower</tissue>
    </source>
</reference>
<proteinExistence type="predicted"/>
<name>A0AAQ3KR05_9LILI</name>
<sequence length="175" mass="19965">MSHALTDKIEQAIRHFLWAGSSNQRSMHPISWEVVTLPKEYMRLGILDIHAQCTSLQAKRALSYLNKVPTTWFNLVTVKYGLVRCWGPRSLVRPLLDLRLPKKRLWWKLSAGTSGTLGIRFCMRLGSLPQWSSEPGAHGAANRARILRDDCVWSSIRSPDFKAILSDDRFGINLH</sequence>
<dbReference type="EMBL" id="CP136896">
    <property type="protein sequence ID" value="WOL13443.1"/>
    <property type="molecule type" value="Genomic_DNA"/>
</dbReference>
<keyword evidence="2" id="KW-1185">Reference proteome</keyword>
<gene>
    <name evidence="1" type="ORF">Cni_G22213</name>
</gene>
<accession>A0AAQ3KR05</accession>
<organism evidence="1 2">
    <name type="scientific">Canna indica</name>
    <name type="common">Indian-shot</name>
    <dbReference type="NCBI Taxonomy" id="4628"/>
    <lineage>
        <taxon>Eukaryota</taxon>
        <taxon>Viridiplantae</taxon>
        <taxon>Streptophyta</taxon>
        <taxon>Embryophyta</taxon>
        <taxon>Tracheophyta</taxon>
        <taxon>Spermatophyta</taxon>
        <taxon>Magnoliopsida</taxon>
        <taxon>Liliopsida</taxon>
        <taxon>Zingiberales</taxon>
        <taxon>Cannaceae</taxon>
        <taxon>Canna</taxon>
    </lineage>
</organism>
<keyword evidence="1" id="KW-0695">RNA-directed DNA polymerase</keyword>
<dbReference type="GO" id="GO:0003964">
    <property type="term" value="F:RNA-directed DNA polymerase activity"/>
    <property type="evidence" value="ECO:0007669"/>
    <property type="project" value="UniProtKB-KW"/>
</dbReference>
<protein>
    <submittedName>
        <fullName evidence="1">RNA-directed DNA polymerase, eukaryota, Reverse transcriptase zinc-binding domain protein</fullName>
    </submittedName>
</protein>
<evidence type="ECO:0000313" key="1">
    <source>
        <dbReference type="EMBL" id="WOL13443.1"/>
    </source>
</evidence>